<evidence type="ECO:0000313" key="3">
    <source>
        <dbReference type="EMBL" id="KAB1434462.1"/>
    </source>
</evidence>
<keyword evidence="4" id="KW-1185">Reference proteome</keyword>
<gene>
    <name evidence="3" type="ORF">F7O84_18430</name>
</gene>
<sequence>MRLDSKKDFQDLLLSIVNPLKPYYSEGKTELDLGNTATSYDQKAIKMEAFSRPLWGLVPLWAGGGIDKEFEEIYRLGLANGTDPNHKEYWGGFRKFDQKFVEMAAISYGLILTPEKLWDPLSEEEKNNLAKWLYGINENQLPICNWILFAVLVNVALKKLGMPYDKEKLEYYLTGVEDFYLGDGWYQDGDSGQKDYYVSFAIHFYCLFYAKVMEKEDATRAKLYKERAEIFGKSFLYWFDEEGAALPFGRSLTYRFSQVSFWCACMIADVYPFPIEVLKGLIVRHLKYWMSKPIFDRDHILTIGYGYPNLIMGERYNGPGSPYWSLKTFAMLMLPEEHPFWSAKEAALPKRNEQVLLKYADMLIRDYKGHTTAFTPGKYSPNGHGQTQAKYGKFAYDTRFGFSIAKSSFELHEAAPDSMLAFVINGYVYVRRISETFVVEEDKVIATWSPYQGIQVETTLIPTANGHIRQHVINSEVDCIAYDCGFSIPAEPMNDLVQQKDKNVVRAYSFIGGCKMIGRCKMNEEMKEGMGEIIIADPNTNLLYAKTIIPAMKYQIRKGNSWLETKLELIDHKKE</sequence>
<dbReference type="Pfam" id="PF20938">
    <property type="entry name" value="DUF2264_C"/>
    <property type="match status" value="1"/>
</dbReference>
<name>A0A7V7UEU4_9FIRM</name>
<proteinExistence type="predicted"/>
<organism evidence="3 4">
    <name type="scientific">Candidatus Galacturonatibacter soehngenii</name>
    <dbReference type="NCBI Taxonomy" id="2307010"/>
    <lineage>
        <taxon>Bacteria</taxon>
        <taxon>Bacillati</taxon>
        <taxon>Bacillota</taxon>
        <taxon>Clostridia</taxon>
        <taxon>Lachnospirales</taxon>
        <taxon>Lachnospiraceae</taxon>
        <taxon>Candidatus Galacturonatibacter</taxon>
    </lineage>
</organism>
<dbReference type="PANTHER" id="PTHR35339">
    <property type="entry name" value="LINALOOL DEHYDRATASE_ISOMERASE DOMAIN-CONTAINING PROTEIN"/>
    <property type="match status" value="1"/>
</dbReference>
<comment type="caution">
    <text evidence="3">The sequence shown here is derived from an EMBL/GenBank/DDBJ whole genome shotgun (WGS) entry which is preliminary data.</text>
</comment>
<feature type="domain" description="DUF2264" evidence="1">
    <location>
        <begin position="6"/>
        <end position="346"/>
    </location>
</feature>
<reference evidence="3 4" key="1">
    <citation type="submission" date="2019-09" db="EMBL/GenBank/DDBJ databases">
        <authorList>
            <person name="Valk L.C."/>
        </authorList>
    </citation>
    <scope>NUCLEOTIDE SEQUENCE [LARGE SCALE GENOMIC DNA]</scope>
    <source>
        <strain evidence="3">GalUA</strain>
    </source>
</reference>
<dbReference type="Proteomes" id="UP000461768">
    <property type="component" value="Unassembled WGS sequence"/>
</dbReference>
<dbReference type="OrthoDB" id="9813465at2"/>
<evidence type="ECO:0000313" key="4">
    <source>
        <dbReference type="Proteomes" id="UP000461768"/>
    </source>
</evidence>
<dbReference type="InterPro" id="IPR016624">
    <property type="entry name" value="UCP014753"/>
</dbReference>
<dbReference type="AlphaFoldDB" id="A0A7V7UEU4"/>
<dbReference type="PIRSF" id="PIRSF014753">
    <property type="entry name" value="UCP014753"/>
    <property type="match status" value="1"/>
</dbReference>
<dbReference type="InterPro" id="IPR049349">
    <property type="entry name" value="DUF2264_N"/>
</dbReference>
<dbReference type="EMBL" id="WAGX01000008">
    <property type="protein sequence ID" value="KAB1434462.1"/>
    <property type="molecule type" value="Genomic_DNA"/>
</dbReference>
<protein>
    <submittedName>
        <fullName evidence="3">DUF2264 domain-containing protein</fullName>
    </submittedName>
</protein>
<accession>A0A7V7UEU4</accession>
<dbReference type="InterPro" id="IPR049237">
    <property type="entry name" value="DUF2264_C"/>
</dbReference>
<feature type="domain" description="DUF2264" evidence="2">
    <location>
        <begin position="355"/>
        <end position="562"/>
    </location>
</feature>
<dbReference type="PANTHER" id="PTHR35339:SF4">
    <property type="entry name" value="LINALOOL DEHYDRATASE_ISOMERASE DOMAIN-CONTAINING PROTEIN"/>
    <property type="match status" value="1"/>
</dbReference>
<reference evidence="3 4" key="2">
    <citation type="submission" date="2020-02" db="EMBL/GenBank/DDBJ databases">
        <title>Candidatus Galacturonibacter soehngenii shows hetero-acetogenic catabolism of galacturonic acid but lacks a canonical carbon monoxide dehydrogenase/acetyl-CoA synthase complex.</title>
        <authorList>
            <person name="Diender M."/>
            <person name="Stouten G.R."/>
            <person name="Petersen J.F."/>
            <person name="Nielsen P.H."/>
            <person name="Dueholm M.S."/>
            <person name="Pronk J.T."/>
            <person name="Van Loosdrecht M.C.M."/>
        </authorList>
    </citation>
    <scope>NUCLEOTIDE SEQUENCE [LARGE SCALE GENOMIC DNA]</scope>
    <source>
        <strain evidence="3">GalUA</strain>
    </source>
</reference>
<evidence type="ECO:0000259" key="2">
    <source>
        <dbReference type="Pfam" id="PF20938"/>
    </source>
</evidence>
<evidence type="ECO:0000259" key="1">
    <source>
        <dbReference type="Pfam" id="PF10022"/>
    </source>
</evidence>
<dbReference type="Pfam" id="PF10022">
    <property type="entry name" value="DUF2264"/>
    <property type="match status" value="1"/>
</dbReference>
<dbReference type="RefSeq" id="WP_151148549.1">
    <property type="nucleotide sequence ID" value="NZ_WAGX01000008.1"/>
</dbReference>